<feature type="region of interest" description="Disordered" evidence="12">
    <location>
        <begin position="116"/>
        <end position="177"/>
    </location>
</feature>
<keyword evidence="6 13" id="KW-0732">Signal</keyword>
<accession>A0A2T4JWK2</accession>
<evidence type="ECO:0000256" key="3">
    <source>
        <dbReference type="ARBA" id="ARBA00015915"/>
    </source>
</evidence>
<keyword evidence="11" id="KW-1015">Disulfide bond</keyword>
<evidence type="ECO:0000256" key="9">
    <source>
        <dbReference type="ARBA" id="ARBA00022906"/>
    </source>
</evidence>
<keyword evidence="4" id="KW-0813">Transport</keyword>
<dbReference type="PANTHER" id="PTHR42953:SF3">
    <property type="entry name" value="HIGH-AFFINITY ZINC UPTAKE SYSTEM PROTEIN ZNUA"/>
    <property type="match status" value="1"/>
</dbReference>
<dbReference type="InterPro" id="IPR035520">
    <property type="entry name" value="ZnuA"/>
</dbReference>
<evidence type="ECO:0000256" key="2">
    <source>
        <dbReference type="ARBA" id="ARBA00011028"/>
    </source>
</evidence>
<evidence type="ECO:0000256" key="5">
    <source>
        <dbReference type="ARBA" id="ARBA00022723"/>
    </source>
</evidence>
<reference evidence="14 15" key="1">
    <citation type="submission" date="2018-03" db="EMBL/GenBank/DDBJ databases">
        <title>Cereibacter changlensis.</title>
        <authorList>
            <person name="Meyer T.E."/>
            <person name="Miller S."/>
            <person name="Lodha T."/>
            <person name="Gandham S."/>
            <person name="Chintalapati S."/>
            <person name="Chintalapati V.R."/>
        </authorList>
    </citation>
    <scope>NUCLEOTIDE SEQUENCE [LARGE SCALE GENOMIC DNA]</scope>
    <source>
        <strain evidence="14 15">JA139</strain>
    </source>
</reference>
<organism evidence="14 15">
    <name type="scientific">Cereibacter changlensis JA139</name>
    <dbReference type="NCBI Taxonomy" id="1188249"/>
    <lineage>
        <taxon>Bacteria</taxon>
        <taxon>Pseudomonadati</taxon>
        <taxon>Pseudomonadota</taxon>
        <taxon>Alphaproteobacteria</taxon>
        <taxon>Rhodobacterales</taxon>
        <taxon>Paracoccaceae</taxon>
        <taxon>Cereibacter</taxon>
    </lineage>
</organism>
<evidence type="ECO:0000256" key="11">
    <source>
        <dbReference type="ARBA" id="ARBA00023157"/>
    </source>
</evidence>
<dbReference type="AlphaFoldDB" id="A0A2T4JWK2"/>
<evidence type="ECO:0000256" key="12">
    <source>
        <dbReference type="SAM" id="MobiDB-lite"/>
    </source>
</evidence>
<protein>
    <recommendedName>
        <fullName evidence="3">High-affinity zinc uptake system protein ZnuA</fullName>
    </recommendedName>
</protein>
<dbReference type="Pfam" id="PF01297">
    <property type="entry name" value="ZnuA"/>
    <property type="match status" value="1"/>
</dbReference>
<evidence type="ECO:0000313" key="14">
    <source>
        <dbReference type="EMBL" id="PTE22133.1"/>
    </source>
</evidence>
<evidence type="ECO:0000256" key="13">
    <source>
        <dbReference type="SAM" id="SignalP"/>
    </source>
</evidence>
<feature type="signal peptide" evidence="13">
    <location>
        <begin position="1"/>
        <end position="20"/>
    </location>
</feature>
<keyword evidence="7" id="KW-0574">Periplasm</keyword>
<dbReference type="OrthoDB" id="7346865at2"/>
<keyword evidence="10" id="KW-0406">Ion transport</keyword>
<dbReference type="RefSeq" id="WP_107663552.1">
    <property type="nucleotide sequence ID" value="NZ_PZKG01000029.1"/>
</dbReference>
<dbReference type="Proteomes" id="UP000241010">
    <property type="component" value="Unassembled WGS sequence"/>
</dbReference>
<dbReference type="SUPFAM" id="SSF53807">
    <property type="entry name" value="Helical backbone' metal receptor"/>
    <property type="match status" value="1"/>
</dbReference>
<dbReference type="CDD" id="cd01019">
    <property type="entry name" value="ZnuA"/>
    <property type="match status" value="1"/>
</dbReference>
<comment type="subcellular location">
    <subcellularLocation>
        <location evidence="1">Periplasm</location>
    </subcellularLocation>
</comment>
<evidence type="ECO:0000256" key="1">
    <source>
        <dbReference type="ARBA" id="ARBA00004418"/>
    </source>
</evidence>
<evidence type="ECO:0000313" key="15">
    <source>
        <dbReference type="Proteomes" id="UP000241010"/>
    </source>
</evidence>
<dbReference type="EMBL" id="PZKG01000029">
    <property type="protein sequence ID" value="PTE22133.1"/>
    <property type="molecule type" value="Genomic_DNA"/>
</dbReference>
<name>A0A2T4JWK2_9RHOB</name>
<sequence length="346" mass="36509">MRYTISSAVTSLLIAPAALAEVPLVVTDIPPVHSLVAQVMGDLGAPELLLDRGADAHSFQLRPSQARSLSTAGLVIWIGPEMTPWLDRTLGSLGAKAQLRLSTVAGLHVQDYGDAAAHEHEGHEQEEHADHDHAEHAHEEHAEHDHAEHEHEAEPAGHDHDAEEASHEGHSHSGLDPHLWLDPANARLWLPAIAAELGKLDPENAATYAANAEAAAAGVARLDAETAARLEAVQDRPFVVFHDAYGYFAAHYGLEVAGTVAIGDASAPGAARLSALREELAAEGAVCIFPEVQHDPKLVAQLAEGTPVKIGAPLDPQGAQLEPGAGLYAELMTGLATTLTDCLAER</sequence>
<evidence type="ECO:0000256" key="6">
    <source>
        <dbReference type="ARBA" id="ARBA00022729"/>
    </source>
</evidence>
<keyword evidence="8" id="KW-0862">Zinc</keyword>
<comment type="caution">
    <text evidence="14">The sequence shown here is derived from an EMBL/GenBank/DDBJ whole genome shotgun (WGS) entry which is preliminary data.</text>
</comment>
<keyword evidence="5" id="KW-0479">Metal-binding</keyword>
<proteinExistence type="inferred from homology"/>
<dbReference type="InterPro" id="IPR050492">
    <property type="entry name" value="Bact_metal-bind_prot9"/>
</dbReference>
<evidence type="ECO:0000256" key="4">
    <source>
        <dbReference type="ARBA" id="ARBA00022448"/>
    </source>
</evidence>
<comment type="similarity">
    <text evidence="2">Belongs to the bacterial solute-binding protein 9 family.</text>
</comment>
<dbReference type="PANTHER" id="PTHR42953">
    <property type="entry name" value="HIGH-AFFINITY ZINC UPTAKE SYSTEM PROTEIN ZNUA-RELATED"/>
    <property type="match status" value="1"/>
</dbReference>
<evidence type="ECO:0000256" key="10">
    <source>
        <dbReference type="ARBA" id="ARBA00023065"/>
    </source>
</evidence>
<feature type="chain" id="PRO_5015598132" description="High-affinity zinc uptake system protein ZnuA" evidence="13">
    <location>
        <begin position="21"/>
        <end position="346"/>
    </location>
</feature>
<feature type="compositionally biased region" description="Basic and acidic residues" evidence="12">
    <location>
        <begin position="116"/>
        <end position="175"/>
    </location>
</feature>
<keyword evidence="15" id="KW-1185">Reference proteome</keyword>
<dbReference type="GO" id="GO:0042597">
    <property type="term" value="C:periplasmic space"/>
    <property type="evidence" value="ECO:0007669"/>
    <property type="project" value="UniProtKB-SubCell"/>
</dbReference>
<dbReference type="Gene3D" id="3.40.50.1980">
    <property type="entry name" value="Nitrogenase molybdenum iron protein domain"/>
    <property type="match status" value="3"/>
</dbReference>
<evidence type="ECO:0000256" key="7">
    <source>
        <dbReference type="ARBA" id="ARBA00022764"/>
    </source>
</evidence>
<evidence type="ECO:0000256" key="8">
    <source>
        <dbReference type="ARBA" id="ARBA00022833"/>
    </source>
</evidence>
<dbReference type="InterPro" id="IPR006127">
    <property type="entry name" value="ZnuA-like"/>
</dbReference>
<dbReference type="GO" id="GO:0006829">
    <property type="term" value="P:zinc ion transport"/>
    <property type="evidence" value="ECO:0007669"/>
    <property type="project" value="UniProtKB-KW"/>
</dbReference>
<keyword evidence="9" id="KW-0864">Zinc transport</keyword>
<dbReference type="GO" id="GO:0046872">
    <property type="term" value="F:metal ion binding"/>
    <property type="evidence" value="ECO:0007669"/>
    <property type="project" value="UniProtKB-KW"/>
</dbReference>
<gene>
    <name evidence="14" type="ORF">C5F48_08880</name>
</gene>